<dbReference type="PANTHER" id="PTHR43182">
    <property type="entry name" value="COBALT-PRECORRIN-6B C(15)-METHYLTRANSFERASE (DECARBOXYLATING)"/>
    <property type="match status" value="1"/>
</dbReference>
<dbReference type="Pfam" id="PF00590">
    <property type="entry name" value="TP_methylase"/>
    <property type="match status" value="1"/>
</dbReference>
<keyword evidence="4" id="KW-0808">Transferase</keyword>
<dbReference type="InterPro" id="IPR014777">
    <property type="entry name" value="4pyrrole_Mease_sub1"/>
</dbReference>
<keyword evidence="5" id="KW-0949">S-adenosyl-L-methionine</keyword>
<reference evidence="7" key="1">
    <citation type="submission" date="2022-01" db="EMBL/GenBank/DDBJ databases">
        <title>Collection of gut derived symbiotic bacterial strains cultured from healthy donors.</title>
        <authorList>
            <person name="Lin H."/>
            <person name="Kohout C."/>
            <person name="Waligurski E."/>
            <person name="Pamer E.G."/>
        </authorList>
    </citation>
    <scope>NUCLEOTIDE SEQUENCE</scope>
    <source>
        <strain evidence="7">MSK.14.39</strain>
    </source>
</reference>
<dbReference type="PANTHER" id="PTHR43182:SF1">
    <property type="entry name" value="COBALT-PRECORRIN-7 C(5)-METHYLTRANSFERASE"/>
    <property type="match status" value="1"/>
</dbReference>
<evidence type="ECO:0000313" key="8">
    <source>
        <dbReference type="Proteomes" id="UP001108123"/>
    </source>
</evidence>
<evidence type="ECO:0000256" key="2">
    <source>
        <dbReference type="ARBA" id="ARBA00022573"/>
    </source>
</evidence>
<protein>
    <submittedName>
        <fullName evidence="7">Precorrin-6y C5,15-methyltransferase (Decarboxylating) subunit CbiE</fullName>
    </submittedName>
</protein>
<comment type="pathway">
    <text evidence="1">Cofactor biosynthesis; adenosylcobalamin biosynthesis.</text>
</comment>
<dbReference type="EMBL" id="JAKNID010000038">
    <property type="protein sequence ID" value="MCG4565574.1"/>
    <property type="molecule type" value="Genomic_DNA"/>
</dbReference>
<dbReference type="SUPFAM" id="SSF53790">
    <property type="entry name" value="Tetrapyrrole methylase"/>
    <property type="match status" value="1"/>
</dbReference>
<gene>
    <name evidence="7" type="primary">cbiE</name>
    <name evidence="7" type="ORF">L0P62_08940</name>
</gene>
<dbReference type="RefSeq" id="WP_154485048.1">
    <property type="nucleotide sequence ID" value="NZ_JAHLOA010000005.1"/>
</dbReference>
<dbReference type="GO" id="GO:0008276">
    <property type="term" value="F:protein methyltransferase activity"/>
    <property type="evidence" value="ECO:0007669"/>
    <property type="project" value="InterPro"/>
</dbReference>
<keyword evidence="3" id="KW-0489">Methyltransferase</keyword>
<dbReference type="InterPro" id="IPR000878">
    <property type="entry name" value="4pyrrol_Mease"/>
</dbReference>
<dbReference type="InterPro" id="IPR012818">
    <property type="entry name" value="CbiE"/>
</dbReference>
<evidence type="ECO:0000256" key="3">
    <source>
        <dbReference type="ARBA" id="ARBA00022603"/>
    </source>
</evidence>
<evidence type="ECO:0000256" key="5">
    <source>
        <dbReference type="ARBA" id="ARBA00022691"/>
    </source>
</evidence>
<evidence type="ECO:0000313" key="7">
    <source>
        <dbReference type="EMBL" id="MCG4565574.1"/>
    </source>
</evidence>
<dbReference type="GO" id="GO:0032259">
    <property type="term" value="P:methylation"/>
    <property type="evidence" value="ECO:0007669"/>
    <property type="project" value="UniProtKB-KW"/>
</dbReference>
<dbReference type="Gene3D" id="3.40.1010.10">
    <property type="entry name" value="Cobalt-precorrin-4 Transmethylase, Domain 1"/>
    <property type="match status" value="1"/>
</dbReference>
<accession>A0A9Q4ADT9</accession>
<evidence type="ECO:0000259" key="6">
    <source>
        <dbReference type="Pfam" id="PF00590"/>
    </source>
</evidence>
<keyword evidence="2" id="KW-0169">Cobalamin biosynthesis</keyword>
<evidence type="ECO:0000256" key="4">
    <source>
        <dbReference type="ARBA" id="ARBA00022679"/>
    </source>
</evidence>
<keyword evidence="8" id="KW-1185">Reference proteome</keyword>
<feature type="domain" description="Tetrapyrrole methylase" evidence="6">
    <location>
        <begin position="1"/>
        <end position="179"/>
    </location>
</feature>
<dbReference type="GO" id="GO:0009236">
    <property type="term" value="P:cobalamin biosynthetic process"/>
    <property type="evidence" value="ECO:0007669"/>
    <property type="project" value="UniProtKB-KW"/>
</dbReference>
<dbReference type="InterPro" id="IPR035996">
    <property type="entry name" value="4pyrrol_Methylase_sf"/>
</dbReference>
<dbReference type="Proteomes" id="UP001108123">
    <property type="component" value="Unassembled WGS sequence"/>
</dbReference>
<dbReference type="CDD" id="cd11644">
    <property type="entry name" value="Precorrin-6Y-MT"/>
    <property type="match status" value="1"/>
</dbReference>
<name>A0A9Q4ADT9_9FIRM</name>
<proteinExistence type="predicted"/>
<sequence>MITVAGIGPGNPKLVTGEVKEAIEKTETVIAFGRVSRSLGNLRKDYIEIKSVSEVLDILDRKENVLILASGDPCFYGILEYLKKKCIEVDNVLPGISSFQYMMGKLKKSWQYANFLSLHGRDEGLDNVKNNPLTIILTDKNNTPSKISKALNSLGVKGKIYAGFNLSYDDEKIVLADIGDDIEDISPLAVVVIENEMD</sequence>
<dbReference type="InterPro" id="IPR050714">
    <property type="entry name" value="Cobalamin_biosynth_MTase"/>
</dbReference>
<organism evidence="7 8">
    <name type="scientific">Anaerosalibacter bizertensis</name>
    <dbReference type="NCBI Taxonomy" id="932217"/>
    <lineage>
        <taxon>Bacteria</taxon>
        <taxon>Bacillati</taxon>
        <taxon>Bacillota</taxon>
        <taxon>Tissierellia</taxon>
        <taxon>Tissierellales</taxon>
        <taxon>Sporanaerobacteraceae</taxon>
        <taxon>Anaerosalibacter</taxon>
    </lineage>
</organism>
<dbReference type="NCBIfam" id="TIGR02467">
    <property type="entry name" value="CbiE"/>
    <property type="match status" value="1"/>
</dbReference>
<dbReference type="OrthoDB" id="9780707at2"/>
<evidence type="ECO:0000256" key="1">
    <source>
        <dbReference type="ARBA" id="ARBA00004953"/>
    </source>
</evidence>
<dbReference type="AlphaFoldDB" id="A0A9Q4ADT9"/>
<comment type="caution">
    <text evidence="7">The sequence shown here is derived from an EMBL/GenBank/DDBJ whole genome shotgun (WGS) entry which is preliminary data.</text>
</comment>